<dbReference type="Pfam" id="PF17957">
    <property type="entry name" value="Big_7"/>
    <property type="match status" value="1"/>
</dbReference>
<protein>
    <recommendedName>
        <fullName evidence="3">Cadherin domain-containing protein</fullName>
    </recommendedName>
</protein>
<sequence length="122" mass="13140">MAIKSLADQDHVGGVLTIEADASDGVGVTCVKFFKGSTLIDTDQDTPFTTSFDFNADPPDQHYQIKVTTSDHEGNEKNAMLIINKPKHDFRPPGCTLADNGAFFKVCAPYTQKISSPNSASS</sequence>
<dbReference type="Proteomes" id="UP001500840">
    <property type="component" value="Unassembled WGS sequence"/>
</dbReference>
<gene>
    <name evidence="1" type="ORF">GCM10023156_34160</name>
</gene>
<dbReference type="InterPro" id="IPR013783">
    <property type="entry name" value="Ig-like_fold"/>
</dbReference>
<reference evidence="2" key="1">
    <citation type="journal article" date="2019" name="Int. J. Syst. Evol. Microbiol.">
        <title>The Global Catalogue of Microorganisms (GCM) 10K type strain sequencing project: providing services to taxonomists for standard genome sequencing and annotation.</title>
        <authorList>
            <consortium name="The Broad Institute Genomics Platform"/>
            <consortium name="The Broad Institute Genome Sequencing Center for Infectious Disease"/>
            <person name="Wu L."/>
            <person name="Ma J."/>
        </authorList>
    </citation>
    <scope>NUCLEOTIDE SEQUENCE [LARGE SCALE GENOMIC DNA]</scope>
    <source>
        <strain evidence="2">JCM 17759</strain>
    </source>
</reference>
<keyword evidence="2" id="KW-1185">Reference proteome</keyword>
<accession>A0ABP8MZN4</accession>
<name>A0ABP8MZN4_9BACT</name>
<evidence type="ECO:0008006" key="3">
    <source>
        <dbReference type="Google" id="ProtNLM"/>
    </source>
</evidence>
<proteinExistence type="predicted"/>
<organism evidence="1 2">
    <name type="scientific">Novipirellula rosea</name>
    <dbReference type="NCBI Taxonomy" id="1031540"/>
    <lineage>
        <taxon>Bacteria</taxon>
        <taxon>Pseudomonadati</taxon>
        <taxon>Planctomycetota</taxon>
        <taxon>Planctomycetia</taxon>
        <taxon>Pirellulales</taxon>
        <taxon>Pirellulaceae</taxon>
        <taxon>Novipirellula</taxon>
    </lineage>
</organism>
<comment type="caution">
    <text evidence="1">The sequence shown here is derived from an EMBL/GenBank/DDBJ whole genome shotgun (WGS) entry which is preliminary data.</text>
</comment>
<evidence type="ECO:0000313" key="2">
    <source>
        <dbReference type="Proteomes" id="UP001500840"/>
    </source>
</evidence>
<dbReference type="EMBL" id="BAABGA010000040">
    <property type="protein sequence ID" value="GAA4457406.1"/>
    <property type="molecule type" value="Genomic_DNA"/>
</dbReference>
<evidence type="ECO:0000313" key="1">
    <source>
        <dbReference type="EMBL" id="GAA4457406.1"/>
    </source>
</evidence>
<dbReference type="Gene3D" id="2.60.40.10">
    <property type="entry name" value="Immunoglobulins"/>
    <property type="match status" value="1"/>
</dbReference>